<protein>
    <submittedName>
        <fullName evidence="3">DNA/RNA non-specific endonuclease</fullName>
    </submittedName>
</protein>
<evidence type="ECO:0000259" key="1">
    <source>
        <dbReference type="SMART" id="SM00477"/>
    </source>
</evidence>
<dbReference type="InterPro" id="IPR040255">
    <property type="entry name" value="Non-specific_endonuclease"/>
</dbReference>
<evidence type="ECO:0000259" key="2">
    <source>
        <dbReference type="SMART" id="SM00892"/>
    </source>
</evidence>
<dbReference type="SMART" id="SM00477">
    <property type="entry name" value="NUC"/>
    <property type="match status" value="1"/>
</dbReference>
<dbReference type="GO" id="GO:0004519">
    <property type="term" value="F:endonuclease activity"/>
    <property type="evidence" value="ECO:0007669"/>
    <property type="project" value="UniProtKB-KW"/>
</dbReference>
<dbReference type="PANTHER" id="PTHR13966">
    <property type="entry name" value="ENDONUCLEASE RELATED"/>
    <property type="match status" value="1"/>
</dbReference>
<gene>
    <name evidence="3" type="ORF">QMY55_18360</name>
</gene>
<reference evidence="3 4" key="1">
    <citation type="submission" date="2023-05" db="EMBL/GenBank/DDBJ databases">
        <authorList>
            <person name="Yin Y."/>
            <person name="Lu Z."/>
        </authorList>
    </citation>
    <scope>NUCLEOTIDE SEQUENCE [LARGE SCALE GENOMIC DNA]</scope>
    <source>
        <strain evidence="3 4">ZM22</strain>
    </source>
</reference>
<dbReference type="Proteomes" id="UP001240697">
    <property type="component" value="Chromosome"/>
</dbReference>
<dbReference type="SMART" id="SM00892">
    <property type="entry name" value="Endonuclease_NS"/>
    <property type="match status" value="1"/>
</dbReference>
<dbReference type="InterPro" id="IPR020821">
    <property type="entry name" value="ENPP1-3/EXOG-like_nuc-like"/>
</dbReference>
<keyword evidence="4" id="KW-1185">Reference proteome</keyword>
<accession>A0ABY8SPY8</accession>
<dbReference type="RefSeq" id="WP_283485587.1">
    <property type="nucleotide sequence ID" value="NZ_CP125947.1"/>
</dbReference>
<dbReference type="PANTHER" id="PTHR13966:SF5">
    <property type="entry name" value="ENDONUCLEASE G, MITOCHONDRIAL"/>
    <property type="match status" value="1"/>
</dbReference>
<feature type="domain" description="DNA/RNA non-specific endonuclease/pyrophosphatase/phosphodiesterase" evidence="2">
    <location>
        <begin position="136"/>
        <end position="330"/>
    </location>
</feature>
<dbReference type="Pfam" id="PF01223">
    <property type="entry name" value="Endonuclease_NS"/>
    <property type="match status" value="1"/>
</dbReference>
<proteinExistence type="predicted"/>
<dbReference type="InterPro" id="IPR044925">
    <property type="entry name" value="His-Me_finger_sf"/>
</dbReference>
<dbReference type="SUPFAM" id="SSF54060">
    <property type="entry name" value="His-Me finger endonucleases"/>
    <property type="match status" value="1"/>
</dbReference>
<dbReference type="InterPro" id="IPR001604">
    <property type="entry name" value="Endo_G_ENPP1-like_dom"/>
</dbReference>
<name>A0ABY8SPY8_9BURK</name>
<evidence type="ECO:0000313" key="3">
    <source>
        <dbReference type="EMBL" id="WHS64445.1"/>
    </source>
</evidence>
<keyword evidence="3" id="KW-0378">Hydrolase</keyword>
<dbReference type="EMBL" id="CP125947">
    <property type="protein sequence ID" value="WHS64445.1"/>
    <property type="molecule type" value="Genomic_DNA"/>
</dbReference>
<sequence length="330" mass="35785">MTTAKKKKTPARKRGTASKTAAYSLSRIKRFALSAGAAALASFQIASCSFNPTWSGEKLLNQAMAALDMPALDAFRKSGWPGLTGSQAHSSLVGGTVSRADVTASSQPLHFSNCPQFFPGGKAPSLQLQPQERELCFSGFAVLHNGSTKTPVFVAERLNRQALQQAQGLQRTDKFYADARLPRAERSELDDYKRSGFSRGHMAPAADMSTPEAMAQSFSLANMVPQNQVHNAGAWSQVEQATRKYALRAQGDVYVFTGPIFAKNASTIGTGKVAVPDYIFKLVYDASNGKSWVYWQANSADTRMGPPISYEEFTRRTGMPLLSAVNLPRA</sequence>
<dbReference type="Gene3D" id="3.40.570.10">
    <property type="entry name" value="Extracellular Endonuclease, subunit A"/>
    <property type="match status" value="1"/>
</dbReference>
<dbReference type="InterPro" id="IPR044929">
    <property type="entry name" value="DNA/RNA_non-sp_Endonuclease_sf"/>
</dbReference>
<keyword evidence="3" id="KW-0255">Endonuclease</keyword>
<feature type="domain" description="ENPP1-3/EXOG-like endonuclease/phosphodiesterase" evidence="1">
    <location>
        <begin position="137"/>
        <end position="328"/>
    </location>
</feature>
<organism evidence="3 4">
    <name type="scientific">Comamonas resistens</name>
    <dbReference type="NCBI Taxonomy" id="3046670"/>
    <lineage>
        <taxon>Bacteria</taxon>
        <taxon>Pseudomonadati</taxon>
        <taxon>Pseudomonadota</taxon>
        <taxon>Betaproteobacteria</taxon>
        <taxon>Burkholderiales</taxon>
        <taxon>Comamonadaceae</taxon>
        <taxon>Comamonas</taxon>
    </lineage>
</organism>
<keyword evidence="3" id="KW-0540">Nuclease</keyword>
<evidence type="ECO:0000313" key="4">
    <source>
        <dbReference type="Proteomes" id="UP001240697"/>
    </source>
</evidence>